<feature type="coiled-coil region" evidence="1">
    <location>
        <begin position="781"/>
        <end position="1000"/>
    </location>
</feature>
<dbReference type="InterPro" id="IPR000008">
    <property type="entry name" value="C2_dom"/>
</dbReference>
<keyword evidence="1" id="KW-0175">Coiled coil</keyword>
<evidence type="ECO:0000313" key="5">
    <source>
        <dbReference type="RefSeq" id="XP_013420943.1"/>
    </source>
</evidence>
<dbReference type="PANTHER" id="PTHR21623:SF2">
    <property type="entry name" value="COILED-COIL DOMAIN-CONTAINING PROTEIN 33"/>
    <property type="match status" value="1"/>
</dbReference>
<sequence length="1072" mass="121041">MSSKTKRQQSEEELEFEFDINHVQFNNTGRFYLKLTLQSTADAELSQVQLRKNGKADILRSNEAFTDVISQSGLNQLYEFTNRNYTFMFPKGFCTSRSEVFLLVEAFHCPDRNDDLGKKVGDAKLVIYPRPELWSDGRAKSGPLRGEIYSITDVLNLVKTLSTEKIPVHCGRLKCTATLRGDSSPVGGPVGSPRPHKVMGGQPDTSKMSPARQEAGRMSYFKEDTADSFITPGDNDWVVFPSPPPTGLRKPLNAEVVESPLKDGRLETRQRGQSLWNHVAKPGKEQILLIIHGANSLPSNKDGRIPSPYVTVKTQSDQEHGRKAQGVTHPSIPPTHSPSWEEAVTVEYDAAVSKKEVLIVTVADNPSKQTLVSCRLPIFYLQPFHPYHLEMVMPCRDIPSGSRLFVSLMRKSSTLPRDMSSPNYCALEVLLRSVHQPFVNSRGSVIAVARVVPDYHHYKQSSLSSFPRTAGITLSTVSFPSPHPSSFSIAPHQSQGYPQVSLPGYPQEKPVWNHPFLFNNVRDNATLFTPGAALVIEFYFASMALNEVTWRVRSPVGFATLLLDQHVYKQLSTERAGMGLRVEGLVIQGSTLNTFDGKMPAINLLLRLITNERPDSLVSATNPDILPMLDLTHSHSDSETVHEPKAEILTVDHDVNDTLGEYFHQEEPSIQDRPTTVGQEQEDDSDSEMEPVLEPTLTLQRKKKKPLSPLQDGEFPDYNAMTAVLPEYQYIFTDADDKDAKAGKSRKPEGNKERQSDDLEKTSMALLDHQMKELENYRAAIHKMGDDILTLRKQIKDLEDQNSDLRRRLSNYNDATKLMLDSAELDGISKAEICTRYMSLKQKLASQTAELKNYKEKVQKLQNDLIKKNDKEKEYIKMNQAHSSQQEAIQKLQTKAQKVKKLEDACRQQEKVIERMEKLLDKQSKGKSKGMDSSTATEANEILLAENRRLRIEIEDLKDRPNPGKEPENDVEKLELYQALDKAEGRIMSLEKQLAENSRQWGKERAELMIKLNEAEHGFGRSSQMVLHDFPLKYPDQAYDYPEKDGPSRRFSKGPGRSRYPGSPKLEPLHYK</sequence>
<feature type="domain" description="C2" evidence="3">
    <location>
        <begin position="267"/>
        <end position="397"/>
    </location>
</feature>
<evidence type="ECO:0000259" key="3">
    <source>
        <dbReference type="PROSITE" id="PS50004"/>
    </source>
</evidence>
<feature type="compositionally biased region" description="Low complexity" evidence="2">
    <location>
        <begin position="183"/>
        <end position="193"/>
    </location>
</feature>
<dbReference type="PROSITE" id="PS50004">
    <property type="entry name" value="C2"/>
    <property type="match status" value="1"/>
</dbReference>
<protein>
    <submittedName>
        <fullName evidence="5">Coiled-coil domain-containing protein 33-like</fullName>
    </submittedName>
</protein>
<dbReference type="Pfam" id="PF00168">
    <property type="entry name" value="C2"/>
    <property type="match status" value="1"/>
</dbReference>
<feature type="region of interest" description="Disordered" evidence="2">
    <location>
        <begin position="739"/>
        <end position="761"/>
    </location>
</feature>
<reference evidence="5" key="1">
    <citation type="submission" date="2025-08" db="UniProtKB">
        <authorList>
            <consortium name="RefSeq"/>
        </authorList>
    </citation>
    <scope>IDENTIFICATION</scope>
    <source>
        <tissue evidence="5">Gonads</tissue>
    </source>
</reference>
<keyword evidence="4" id="KW-1185">Reference proteome</keyword>
<evidence type="ECO:0000313" key="4">
    <source>
        <dbReference type="Proteomes" id="UP000085678"/>
    </source>
</evidence>
<dbReference type="KEGG" id="lak:106181185"/>
<dbReference type="STRING" id="7574.A0A1S3KE89"/>
<dbReference type="InterPro" id="IPR035892">
    <property type="entry name" value="C2_domain_sf"/>
</dbReference>
<feature type="region of interest" description="Disordered" evidence="2">
    <location>
        <begin position="182"/>
        <end position="212"/>
    </location>
</feature>
<accession>A0A1S3KE89</accession>
<dbReference type="AlphaFoldDB" id="A0A1S3KE89"/>
<feature type="region of interest" description="Disordered" evidence="2">
    <location>
        <begin position="315"/>
        <end position="339"/>
    </location>
</feature>
<feature type="region of interest" description="Disordered" evidence="2">
    <location>
        <begin position="662"/>
        <end position="716"/>
    </location>
</feature>
<dbReference type="GeneID" id="106181185"/>
<gene>
    <name evidence="5" type="primary">LOC106181185</name>
</gene>
<dbReference type="PANTHER" id="PTHR21623">
    <property type="entry name" value="SPERIOLIN-BINDING FACTOR"/>
    <property type="match status" value="1"/>
</dbReference>
<proteinExistence type="predicted"/>
<dbReference type="Gene3D" id="2.60.40.150">
    <property type="entry name" value="C2 domain"/>
    <property type="match status" value="1"/>
</dbReference>
<dbReference type="Proteomes" id="UP000085678">
    <property type="component" value="Unplaced"/>
</dbReference>
<dbReference type="OrthoDB" id="552574at2759"/>
<organism evidence="4 5">
    <name type="scientific">Lingula anatina</name>
    <name type="common">Brachiopod</name>
    <name type="synonym">Lingula unguis</name>
    <dbReference type="NCBI Taxonomy" id="7574"/>
    <lineage>
        <taxon>Eukaryota</taxon>
        <taxon>Metazoa</taxon>
        <taxon>Spiralia</taxon>
        <taxon>Lophotrochozoa</taxon>
        <taxon>Brachiopoda</taxon>
        <taxon>Linguliformea</taxon>
        <taxon>Lingulata</taxon>
        <taxon>Lingulida</taxon>
        <taxon>Linguloidea</taxon>
        <taxon>Lingulidae</taxon>
        <taxon>Lingula</taxon>
    </lineage>
</organism>
<evidence type="ECO:0000256" key="2">
    <source>
        <dbReference type="SAM" id="MobiDB-lite"/>
    </source>
</evidence>
<dbReference type="InParanoid" id="A0A1S3KE89"/>
<dbReference type="SUPFAM" id="SSF49562">
    <property type="entry name" value="C2 domain (Calcium/lipid-binding domain, CaLB)"/>
    <property type="match status" value="1"/>
</dbReference>
<evidence type="ECO:0000256" key="1">
    <source>
        <dbReference type="SAM" id="Coils"/>
    </source>
</evidence>
<dbReference type="InterPro" id="IPR039889">
    <property type="entry name" value="CCD33"/>
</dbReference>
<feature type="region of interest" description="Disordered" evidence="2">
    <location>
        <begin position="1036"/>
        <end position="1072"/>
    </location>
</feature>
<name>A0A1S3KE89_LINAN</name>
<dbReference type="GO" id="GO:0005777">
    <property type="term" value="C:peroxisome"/>
    <property type="evidence" value="ECO:0007669"/>
    <property type="project" value="TreeGrafter"/>
</dbReference>
<dbReference type="RefSeq" id="XP_013420943.1">
    <property type="nucleotide sequence ID" value="XM_013565489.1"/>
</dbReference>
<feature type="compositionally biased region" description="Acidic residues" evidence="2">
    <location>
        <begin position="680"/>
        <end position="691"/>
    </location>
</feature>